<sequence>MSSHPFGPVKSFDRFCFFLIGGHFHKTKTAHFTRFPIYGQVNATNRAVFSEYLLQVICRDFINQITNVNRHGLSPNITAISRRRSDTTQSRPSGKNHFCLKPMLLPNLTTLSKLA</sequence>
<dbReference type="AlphaFoldDB" id="A8YCC7"/>
<organism evidence="1">
    <name type="scientific">Microcystis aeruginosa (strain PCC 7806)</name>
    <dbReference type="NCBI Taxonomy" id="267872"/>
    <lineage>
        <taxon>Bacteria</taxon>
        <taxon>Bacillati</taxon>
        <taxon>Cyanobacteriota</taxon>
        <taxon>Cyanophyceae</taxon>
        <taxon>Oscillatoriophycideae</taxon>
        <taxon>Chroococcales</taxon>
        <taxon>Microcystaceae</taxon>
        <taxon>Microcystis</taxon>
    </lineage>
</organism>
<protein>
    <submittedName>
        <fullName evidence="1">Similarity. Hypothetical start</fullName>
    </submittedName>
</protein>
<reference evidence="1" key="1">
    <citation type="submission" date="2007-08" db="EMBL/GenBank/DDBJ databases">
        <authorList>
            <person name="Frangeul L."/>
        </authorList>
    </citation>
    <scope>NUCLEOTIDE SEQUENCE</scope>
    <source>
        <strain evidence="1">PCC 7806</strain>
    </source>
</reference>
<accession>A8YCC7</accession>
<gene>
    <name evidence="1" type="ORF">IPF_3677</name>
</gene>
<name>A8YCC7_MICA7</name>
<evidence type="ECO:0000313" key="1">
    <source>
        <dbReference type="EMBL" id="CAO89165.1"/>
    </source>
</evidence>
<dbReference type="EMBL" id="AM778912">
    <property type="protein sequence ID" value="CAO89165.1"/>
    <property type="molecule type" value="Genomic_DNA"/>
</dbReference>
<proteinExistence type="predicted"/>